<proteinExistence type="predicted"/>
<accession>L8WYF6</accession>
<reference evidence="1 2" key="1">
    <citation type="journal article" date="2013" name="Nat. Commun.">
        <title>The evolution and pathogenic mechanisms of the rice sheath blight pathogen.</title>
        <authorList>
            <person name="Zheng A."/>
            <person name="Lin R."/>
            <person name="Xu L."/>
            <person name="Qin P."/>
            <person name="Tang C."/>
            <person name="Ai P."/>
            <person name="Zhang D."/>
            <person name="Liu Y."/>
            <person name="Sun Z."/>
            <person name="Feng H."/>
            <person name="Wang Y."/>
            <person name="Chen Y."/>
            <person name="Liang X."/>
            <person name="Fu R."/>
            <person name="Li Q."/>
            <person name="Zhang J."/>
            <person name="Yu X."/>
            <person name="Xie Z."/>
            <person name="Ding L."/>
            <person name="Guan P."/>
            <person name="Tang J."/>
            <person name="Liang Y."/>
            <person name="Wang S."/>
            <person name="Deng Q."/>
            <person name="Li S."/>
            <person name="Zhu J."/>
            <person name="Wang L."/>
            <person name="Liu H."/>
            <person name="Li P."/>
        </authorList>
    </citation>
    <scope>NUCLEOTIDE SEQUENCE [LARGE SCALE GENOMIC DNA]</scope>
    <source>
        <strain evidence="2">AG-1 IA</strain>
    </source>
</reference>
<comment type="caution">
    <text evidence="1">The sequence shown here is derived from an EMBL/GenBank/DDBJ whole genome shotgun (WGS) entry which is preliminary data.</text>
</comment>
<evidence type="ECO:0000313" key="1">
    <source>
        <dbReference type="EMBL" id="ELU41773.1"/>
    </source>
</evidence>
<gene>
    <name evidence="1" type="ORF">AG1IA_04201</name>
</gene>
<dbReference type="Proteomes" id="UP000011668">
    <property type="component" value="Unassembled WGS sequence"/>
</dbReference>
<name>L8WYF6_THACA</name>
<evidence type="ECO:0000313" key="2">
    <source>
        <dbReference type="Proteomes" id="UP000011668"/>
    </source>
</evidence>
<dbReference type="EMBL" id="AFRT01000991">
    <property type="protein sequence ID" value="ELU41773.1"/>
    <property type="molecule type" value="Genomic_DNA"/>
</dbReference>
<dbReference type="AlphaFoldDB" id="L8WYF6"/>
<sequence>MFGYSFAMGADEGEEAGTQRLKDHADMDWRGTRVALGLVIKCVEELDNVLMPRILIDRVDEAEDPDLVTGSRCVADGEMESQTRYPRND</sequence>
<protein>
    <submittedName>
        <fullName evidence="1">Uncharacterized protein</fullName>
    </submittedName>
</protein>
<organism evidence="1 2">
    <name type="scientific">Thanatephorus cucumeris (strain AG1-IA)</name>
    <name type="common">Rice sheath blight fungus</name>
    <name type="synonym">Rhizoctonia solani</name>
    <dbReference type="NCBI Taxonomy" id="983506"/>
    <lineage>
        <taxon>Eukaryota</taxon>
        <taxon>Fungi</taxon>
        <taxon>Dikarya</taxon>
        <taxon>Basidiomycota</taxon>
        <taxon>Agaricomycotina</taxon>
        <taxon>Agaricomycetes</taxon>
        <taxon>Cantharellales</taxon>
        <taxon>Ceratobasidiaceae</taxon>
        <taxon>Rhizoctonia</taxon>
        <taxon>Rhizoctonia solani AG-1</taxon>
    </lineage>
</organism>
<keyword evidence="2" id="KW-1185">Reference proteome</keyword>
<dbReference type="HOGENOM" id="CLU_2456292_0_0_1"/>